<proteinExistence type="predicted"/>
<evidence type="ECO:0000256" key="2">
    <source>
        <dbReference type="SAM" id="SignalP"/>
    </source>
</evidence>
<dbReference type="OrthoDB" id="10661686at2759"/>
<evidence type="ECO:0000256" key="1">
    <source>
        <dbReference type="SAM" id="MobiDB-lite"/>
    </source>
</evidence>
<dbReference type="AlphaFoldDB" id="S3CAI8"/>
<accession>S3CAI8</accession>
<reference evidence="3 4" key="1">
    <citation type="journal article" date="2013" name="BMC Genomics">
        <title>The genome and transcriptome of the pine saprophyte Ophiostoma piceae, and a comparison with the bark beetle-associated pine pathogen Grosmannia clavigera.</title>
        <authorList>
            <person name="Haridas S."/>
            <person name="Wang Y."/>
            <person name="Lim L."/>
            <person name="Massoumi Alamouti S."/>
            <person name="Jackman S."/>
            <person name="Docking R."/>
            <person name="Robertson G."/>
            <person name="Birol I."/>
            <person name="Bohlmann J."/>
            <person name="Breuil C."/>
        </authorList>
    </citation>
    <scope>NUCLEOTIDE SEQUENCE [LARGE SCALE GENOMIC DNA]</scope>
    <source>
        <strain evidence="3 4">UAMH 11346</strain>
    </source>
</reference>
<sequence length="242" mass="25818">MRTSTTMTRQKTCLLTAFASSLLLLPIASAAFTGCLGVCVANNGCSTTSARCICSASSSTSFLGNVVECVAELCLLGSSNQLCPLGSEQHRLVYLGRRRRSNNDNGGDHDPNNVGINDHTKDANYSSKNDVVFIIGFFYINLIKVNLNIFTTLNILSDFNILTFHTIPNITDLFLGSLIIPTSTTKQKSTSTKAEPAVDTTDSSPFTNTNSAASAIAHSGNAWRVATVAALPMLLSMAVRLI</sequence>
<dbReference type="EMBL" id="KE148169">
    <property type="protein sequence ID" value="EPE03228.1"/>
    <property type="molecule type" value="Genomic_DNA"/>
</dbReference>
<feature type="signal peptide" evidence="2">
    <location>
        <begin position="1"/>
        <end position="30"/>
    </location>
</feature>
<keyword evidence="2" id="KW-0732">Signal</keyword>
<dbReference type="PROSITE" id="PS51257">
    <property type="entry name" value="PROKAR_LIPOPROTEIN"/>
    <property type="match status" value="1"/>
</dbReference>
<feature type="chain" id="PRO_5004518400" description="Extracellular membrane protein CFEM domain-containing protein" evidence="2">
    <location>
        <begin position="31"/>
        <end position="242"/>
    </location>
</feature>
<evidence type="ECO:0000313" key="3">
    <source>
        <dbReference type="EMBL" id="EPE03228.1"/>
    </source>
</evidence>
<dbReference type="HOGENOM" id="CLU_1147480_0_0_1"/>
<feature type="region of interest" description="Disordered" evidence="1">
    <location>
        <begin position="99"/>
        <end position="119"/>
    </location>
</feature>
<evidence type="ECO:0000313" key="4">
    <source>
        <dbReference type="Proteomes" id="UP000016923"/>
    </source>
</evidence>
<dbReference type="STRING" id="1262450.S3CAI8"/>
<name>S3CAI8_OPHP1</name>
<protein>
    <recommendedName>
        <fullName evidence="5">Extracellular membrane protein CFEM domain-containing protein</fullName>
    </recommendedName>
</protein>
<dbReference type="Proteomes" id="UP000016923">
    <property type="component" value="Unassembled WGS sequence"/>
</dbReference>
<evidence type="ECO:0008006" key="5">
    <source>
        <dbReference type="Google" id="ProtNLM"/>
    </source>
</evidence>
<dbReference type="VEuPathDB" id="FungiDB:F503_01966"/>
<organism evidence="3 4">
    <name type="scientific">Ophiostoma piceae (strain UAMH 11346)</name>
    <name type="common">Sap stain fungus</name>
    <dbReference type="NCBI Taxonomy" id="1262450"/>
    <lineage>
        <taxon>Eukaryota</taxon>
        <taxon>Fungi</taxon>
        <taxon>Dikarya</taxon>
        <taxon>Ascomycota</taxon>
        <taxon>Pezizomycotina</taxon>
        <taxon>Sordariomycetes</taxon>
        <taxon>Sordariomycetidae</taxon>
        <taxon>Ophiostomatales</taxon>
        <taxon>Ophiostomataceae</taxon>
        <taxon>Ophiostoma</taxon>
    </lineage>
</organism>
<keyword evidence="4" id="KW-1185">Reference proteome</keyword>
<gene>
    <name evidence="3" type="ORF">F503_01966</name>
</gene>